<dbReference type="RefSeq" id="WP_272651997.1">
    <property type="nucleotide sequence ID" value="NZ_JAZDDG010000007.1"/>
</dbReference>
<keyword evidence="2" id="KW-1185">Reference proteome</keyword>
<proteinExistence type="predicted"/>
<comment type="caution">
    <text evidence="1">The sequence shown here is derived from an EMBL/GenBank/DDBJ whole genome shotgun (WGS) entry which is preliminary data.</text>
</comment>
<dbReference type="Proteomes" id="UP001356308">
    <property type="component" value="Unassembled WGS sequence"/>
</dbReference>
<evidence type="ECO:0000313" key="2">
    <source>
        <dbReference type="Proteomes" id="UP001356308"/>
    </source>
</evidence>
<sequence length="82" mass="9535">MLQGKHEDLISKEVFLKLHNLLHVGESLRRYSFEDENLPMKMFVRSSVCGTPYTGFTVRKNIRTDVRAARKTRVSKSSMKSF</sequence>
<gene>
    <name evidence="1" type="ORF">V1I91_14545</name>
</gene>
<reference evidence="1 2" key="1">
    <citation type="submission" date="2024-01" db="EMBL/GenBank/DDBJ databases">
        <title>Maribacter spp. originated from different algae showed divergent polysaccharides utilization ability.</title>
        <authorList>
            <person name="Wang H."/>
            <person name="Wu Y."/>
        </authorList>
    </citation>
    <scope>NUCLEOTIDE SEQUENCE [LARGE SCALE GENOMIC DNA]</scope>
    <source>
        <strain evidence="1 2">PR1</strain>
    </source>
</reference>
<name>A0ABU7IWJ6_9FLAO</name>
<evidence type="ECO:0000313" key="1">
    <source>
        <dbReference type="EMBL" id="MEE1977303.1"/>
    </source>
</evidence>
<dbReference type="EMBL" id="JAZDDG010000007">
    <property type="protein sequence ID" value="MEE1977303.1"/>
    <property type="molecule type" value="Genomic_DNA"/>
</dbReference>
<protein>
    <submittedName>
        <fullName evidence="1">Uncharacterized protein</fullName>
    </submittedName>
</protein>
<organism evidence="1 2">
    <name type="scientific">Maribacter cobaltidurans</name>
    <dbReference type="NCBI Taxonomy" id="1178778"/>
    <lineage>
        <taxon>Bacteria</taxon>
        <taxon>Pseudomonadati</taxon>
        <taxon>Bacteroidota</taxon>
        <taxon>Flavobacteriia</taxon>
        <taxon>Flavobacteriales</taxon>
        <taxon>Flavobacteriaceae</taxon>
        <taxon>Maribacter</taxon>
    </lineage>
</organism>
<accession>A0ABU7IWJ6</accession>